<evidence type="ECO:0000313" key="2">
    <source>
        <dbReference type="Proteomes" id="UP000789901"/>
    </source>
</evidence>
<feature type="non-terminal residue" evidence="1">
    <location>
        <position position="77"/>
    </location>
</feature>
<protein>
    <submittedName>
        <fullName evidence="1">15237_t:CDS:1</fullName>
    </submittedName>
</protein>
<evidence type="ECO:0000313" key="1">
    <source>
        <dbReference type="EMBL" id="CAG8838894.1"/>
    </source>
</evidence>
<dbReference type="Proteomes" id="UP000789901">
    <property type="component" value="Unassembled WGS sequence"/>
</dbReference>
<keyword evidence="2" id="KW-1185">Reference proteome</keyword>
<organism evidence="1 2">
    <name type="scientific">Gigaspora margarita</name>
    <dbReference type="NCBI Taxonomy" id="4874"/>
    <lineage>
        <taxon>Eukaryota</taxon>
        <taxon>Fungi</taxon>
        <taxon>Fungi incertae sedis</taxon>
        <taxon>Mucoromycota</taxon>
        <taxon>Glomeromycotina</taxon>
        <taxon>Glomeromycetes</taxon>
        <taxon>Diversisporales</taxon>
        <taxon>Gigasporaceae</taxon>
        <taxon>Gigaspora</taxon>
    </lineage>
</organism>
<proteinExistence type="predicted"/>
<dbReference type="EMBL" id="CAJVQB010059243">
    <property type="protein sequence ID" value="CAG8838894.1"/>
    <property type="molecule type" value="Genomic_DNA"/>
</dbReference>
<comment type="caution">
    <text evidence="1">The sequence shown here is derived from an EMBL/GenBank/DDBJ whole genome shotgun (WGS) entry which is preliminary data.</text>
</comment>
<accession>A0ABN7WSM7</accession>
<feature type="non-terminal residue" evidence="1">
    <location>
        <position position="1"/>
    </location>
</feature>
<gene>
    <name evidence="1" type="ORF">GMARGA_LOCUS34202</name>
</gene>
<name>A0ABN7WSM7_GIGMA</name>
<sequence length="77" mass="8847">KQLIAMEQQQCVINICPKVPGQHIRKVTDWVWDSARDNQTLPAYLKVGDMICQRCYNGIIVHPSTRMKEYAKASNQS</sequence>
<reference evidence="1 2" key="1">
    <citation type="submission" date="2021-06" db="EMBL/GenBank/DDBJ databases">
        <authorList>
            <person name="Kallberg Y."/>
            <person name="Tangrot J."/>
            <person name="Rosling A."/>
        </authorList>
    </citation>
    <scope>NUCLEOTIDE SEQUENCE [LARGE SCALE GENOMIC DNA]</scope>
    <source>
        <strain evidence="1 2">120-4 pot B 10/14</strain>
    </source>
</reference>